<dbReference type="AlphaFoldDB" id="A0A5C1I1J0"/>
<keyword evidence="1" id="KW-0732">Signal</keyword>
<evidence type="ECO:0000313" key="2">
    <source>
        <dbReference type="EMBL" id="QEM11188.1"/>
    </source>
</evidence>
<protein>
    <submittedName>
        <fullName evidence="2">Uncharacterized protein</fullName>
    </submittedName>
</protein>
<dbReference type="EMBL" id="CP043450">
    <property type="protein sequence ID" value="QEM11188.1"/>
    <property type="molecule type" value="Genomic_DNA"/>
</dbReference>
<gene>
    <name evidence="2" type="ORF">DEO27_014555</name>
</gene>
<reference evidence="2" key="1">
    <citation type="submission" date="2019-08" db="EMBL/GenBank/DDBJ databases">
        <title>Comparative genome analysis confer to the adaptation heavy metal polluted environment.</title>
        <authorList>
            <person name="Li Y."/>
        </authorList>
    </citation>
    <scope>NUCLEOTIDE SEQUENCE [LARGE SCALE GENOMIC DNA]</scope>
    <source>
        <strain evidence="2">P1</strain>
    </source>
</reference>
<organism evidence="2 3">
    <name type="scientific">Mucilaginibacter rubeus</name>
    <dbReference type="NCBI Taxonomy" id="2027860"/>
    <lineage>
        <taxon>Bacteria</taxon>
        <taxon>Pseudomonadati</taxon>
        <taxon>Bacteroidota</taxon>
        <taxon>Sphingobacteriia</taxon>
        <taxon>Sphingobacteriales</taxon>
        <taxon>Sphingobacteriaceae</taxon>
        <taxon>Mucilaginibacter</taxon>
    </lineage>
</organism>
<sequence length="200" mass="22937">MKNSIKMIIVMMVIGIQANCLMAQNTDANSGIYLTVQDYKSGKLSYGPEAGKKLKLNDFLGGSRIGVTSGRKKIKIAKNEIFGYRYEGRDYRLYQNEAYEVIDTAGFPLYAHVQLMPQGKGYARTETYFYSTDTTTPVLNLTIANVYRSFPGQNDFRYSIRNYFRGDADLMVYDSLNREYQIKYLYFEHQHAKGTQHASL</sequence>
<evidence type="ECO:0000256" key="1">
    <source>
        <dbReference type="SAM" id="SignalP"/>
    </source>
</evidence>
<dbReference type="RefSeq" id="WP_112573732.1">
    <property type="nucleotide sequence ID" value="NZ_CP043450.1"/>
</dbReference>
<name>A0A5C1I1J0_9SPHI</name>
<keyword evidence="3" id="KW-1185">Reference proteome</keyword>
<dbReference type="Proteomes" id="UP000251402">
    <property type="component" value="Chromosome"/>
</dbReference>
<accession>A0A5C1I1J0</accession>
<dbReference type="OrthoDB" id="946740at2"/>
<dbReference type="KEGG" id="mrub:DEO27_014555"/>
<feature type="signal peptide" evidence="1">
    <location>
        <begin position="1"/>
        <end position="23"/>
    </location>
</feature>
<proteinExistence type="predicted"/>
<evidence type="ECO:0000313" key="3">
    <source>
        <dbReference type="Proteomes" id="UP000251402"/>
    </source>
</evidence>
<feature type="chain" id="PRO_5023084398" evidence="1">
    <location>
        <begin position="24"/>
        <end position="200"/>
    </location>
</feature>